<dbReference type="SUPFAM" id="SSF103473">
    <property type="entry name" value="MFS general substrate transporter"/>
    <property type="match status" value="1"/>
</dbReference>
<protein>
    <submittedName>
        <fullName evidence="8">Putative L-galactonate transporter</fullName>
    </submittedName>
</protein>
<dbReference type="Gene3D" id="1.20.1250.20">
    <property type="entry name" value="MFS general substrate transporter like domains"/>
    <property type="match status" value="2"/>
</dbReference>
<dbReference type="InterPro" id="IPR036259">
    <property type="entry name" value="MFS_trans_sf"/>
</dbReference>
<name>A0A344URR3_9ACTN</name>
<dbReference type="InterPro" id="IPR011701">
    <property type="entry name" value="MFS"/>
</dbReference>
<dbReference type="OrthoDB" id="4332123at2"/>
<dbReference type="KEGG" id="acij:JS278_00770"/>
<gene>
    <name evidence="8" type="primary">lgoT</name>
    <name evidence="8" type="ORF">JS278_00770</name>
</gene>
<feature type="transmembrane region" description="Helical" evidence="6">
    <location>
        <begin position="254"/>
        <end position="275"/>
    </location>
</feature>
<evidence type="ECO:0000256" key="4">
    <source>
        <dbReference type="ARBA" id="ARBA00022989"/>
    </source>
</evidence>
<evidence type="ECO:0000256" key="3">
    <source>
        <dbReference type="ARBA" id="ARBA00022692"/>
    </source>
</evidence>
<dbReference type="GO" id="GO:0005886">
    <property type="term" value="C:plasma membrane"/>
    <property type="evidence" value="ECO:0007669"/>
    <property type="project" value="UniProtKB-SubCell"/>
</dbReference>
<evidence type="ECO:0000256" key="2">
    <source>
        <dbReference type="ARBA" id="ARBA00022475"/>
    </source>
</evidence>
<evidence type="ECO:0000313" key="8">
    <source>
        <dbReference type="EMBL" id="AXE37961.1"/>
    </source>
</evidence>
<accession>A0A344URR3</accession>
<dbReference type="EMBL" id="CP025198">
    <property type="protein sequence ID" value="AXE37961.1"/>
    <property type="molecule type" value="Genomic_DNA"/>
</dbReference>
<evidence type="ECO:0000256" key="1">
    <source>
        <dbReference type="ARBA" id="ARBA00004651"/>
    </source>
</evidence>
<dbReference type="Proteomes" id="UP000251995">
    <property type="component" value="Chromosome"/>
</dbReference>
<proteinExistence type="predicted"/>
<dbReference type="InterPro" id="IPR050189">
    <property type="entry name" value="MFS_Efflux_Transporters"/>
</dbReference>
<evidence type="ECO:0000256" key="6">
    <source>
        <dbReference type="SAM" id="Phobius"/>
    </source>
</evidence>
<dbReference type="CDD" id="cd06174">
    <property type="entry name" value="MFS"/>
    <property type="match status" value="1"/>
</dbReference>
<evidence type="ECO:0000313" key="9">
    <source>
        <dbReference type="Proteomes" id="UP000251995"/>
    </source>
</evidence>
<feature type="transmembrane region" description="Helical" evidence="6">
    <location>
        <begin position="42"/>
        <end position="62"/>
    </location>
</feature>
<keyword evidence="4 6" id="KW-1133">Transmembrane helix</keyword>
<dbReference type="AlphaFoldDB" id="A0A344URR3"/>
<feature type="transmembrane region" description="Helical" evidence="6">
    <location>
        <begin position="287"/>
        <end position="306"/>
    </location>
</feature>
<comment type="subcellular location">
    <subcellularLocation>
        <location evidence="1">Cell membrane</location>
        <topology evidence="1">Multi-pass membrane protein</topology>
    </subcellularLocation>
</comment>
<dbReference type="RefSeq" id="WP_114044046.1">
    <property type="nucleotide sequence ID" value="NZ_CP025198.1"/>
</dbReference>
<organism evidence="8 9">
    <name type="scientific">Acidipropionibacterium virtanenii</name>
    <dbReference type="NCBI Taxonomy" id="2057246"/>
    <lineage>
        <taxon>Bacteria</taxon>
        <taxon>Bacillati</taxon>
        <taxon>Actinomycetota</taxon>
        <taxon>Actinomycetes</taxon>
        <taxon>Propionibacteriales</taxon>
        <taxon>Propionibacteriaceae</taxon>
        <taxon>Acidipropionibacterium</taxon>
    </lineage>
</organism>
<feature type="transmembrane region" description="Helical" evidence="6">
    <location>
        <begin position="167"/>
        <end position="187"/>
    </location>
</feature>
<dbReference type="Pfam" id="PF07690">
    <property type="entry name" value="MFS_1"/>
    <property type="match status" value="1"/>
</dbReference>
<feature type="transmembrane region" description="Helical" evidence="6">
    <location>
        <begin position="345"/>
        <end position="367"/>
    </location>
</feature>
<feature type="transmembrane region" description="Helical" evidence="6">
    <location>
        <begin position="137"/>
        <end position="161"/>
    </location>
</feature>
<dbReference type="GO" id="GO:0022857">
    <property type="term" value="F:transmembrane transporter activity"/>
    <property type="evidence" value="ECO:0007669"/>
    <property type="project" value="InterPro"/>
</dbReference>
<keyword evidence="2" id="KW-1003">Cell membrane</keyword>
<feature type="transmembrane region" description="Helical" evidence="6">
    <location>
        <begin position="102"/>
        <end position="125"/>
    </location>
</feature>
<evidence type="ECO:0000259" key="7">
    <source>
        <dbReference type="PROSITE" id="PS50850"/>
    </source>
</evidence>
<feature type="transmembrane region" description="Helical" evidence="6">
    <location>
        <begin position="387"/>
        <end position="406"/>
    </location>
</feature>
<dbReference type="PROSITE" id="PS50850">
    <property type="entry name" value="MFS"/>
    <property type="match status" value="1"/>
</dbReference>
<dbReference type="PANTHER" id="PTHR43124">
    <property type="entry name" value="PURINE EFFLUX PUMP PBUE"/>
    <property type="match status" value="1"/>
</dbReference>
<keyword evidence="9" id="KW-1185">Reference proteome</keyword>
<keyword evidence="5 6" id="KW-0472">Membrane</keyword>
<feature type="transmembrane region" description="Helical" evidence="6">
    <location>
        <begin position="12"/>
        <end position="30"/>
    </location>
</feature>
<dbReference type="InterPro" id="IPR020846">
    <property type="entry name" value="MFS_dom"/>
</dbReference>
<feature type="domain" description="Major facilitator superfamily (MFS) profile" evidence="7">
    <location>
        <begin position="13"/>
        <end position="411"/>
    </location>
</feature>
<sequence>MAESRTSSRAWIVWGAGVLAYTLAVLHRSSLGVMGLTAASHFHATAGIVATFMVLQLAVYALAQLPAGMLLDRVGPRFVITLGAVLMTAGQTTIALTDQVPIAILARVLVGTGDACTFSSAIRLIPSWFPVRMVPMLTQLTGLLGQVGQIGSTVGLVALVGSEGWRTTYLVAAGIGALGVITSAGLLRDAPSGAAGQRSGVALRQMPHEVLEVIRHPATGVGFWSHWSTNLGGIVYSMMWGMPYLTRAEGRSTGTASGLLTLYIVISALTGPIAARLTQRHPLRRSSLVIGMVCLAVIPWLVVLLWPGRAPLWLLAGLSVGLGLALPGGSVGFDVLRTELPAHRLGTATGIAIMGGFTASLLLIQIIGLMLDVLCPGGAYNLSGFRWSMSVQLIFFAVGIGGIVFCRGRLRRISAGRGTVVPTWRQVIERERRKR</sequence>
<keyword evidence="3 6" id="KW-0812">Transmembrane</keyword>
<evidence type="ECO:0000256" key="5">
    <source>
        <dbReference type="ARBA" id="ARBA00023136"/>
    </source>
</evidence>
<feature type="transmembrane region" description="Helical" evidence="6">
    <location>
        <begin position="312"/>
        <end position="333"/>
    </location>
</feature>
<feature type="transmembrane region" description="Helical" evidence="6">
    <location>
        <begin position="74"/>
        <end position="96"/>
    </location>
</feature>
<reference evidence="8 9" key="1">
    <citation type="submission" date="2017-12" db="EMBL/GenBank/DDBJ databases">
        <title>The whole genome sequence of the Acidipropionibacterium virtanenii sp. nov. type strain JS278.</title>
        <authorList>
            <person name="Laine P."/>
            <person name="Deptula P."/>
            <person name="Varmanen P."/>
            <person name="Auvinen P."/>
        </authorList>
    </citation>
    <scope>NUCLEOTIDE SEQUENCE [LARGE SCALE GENOMIC DNA]</scope>
    <source>
        <strain evidence="8 9">JS278</strain>
    </source>
</reference>
<dbReference type="PANTHER" id="PTHR43124:SF3">
    <property type="entry name" value="CHLORAMPHENICOL EFFLUX PUMP RV0191"/>
    <property type="match status" value="1"/>
</dbReference>